<dbReference type="EMBL" id="LAZR01002246">
    <property type="protein sequence ID" value="KKN32535.1"/>
    <property type="molecule type" value="Genomic_DNA"/>
</dbReference>
<sequence>MFNKKKLGELEELTQKLESRISDLERENRVYINTDEDLAFYADFGMGPEIETISLRSLVHMIVNFEGLKLRPGSGAAVLVKKGKPS</sequence>
<proteinExistence type="predicted"/>
<reference evidence="2" key="1">
    <citation type="journal article" date="2015" name="Nature">
        <title>Complex archaea that bridge the gap between prokaryotes and eukaryotes.</title>
        <authorList>
            <person name="Spang A."/>
            <person name="Saw J.H."/>
            <person name="Jorgensen S.L."/>
            <person name="Zaremba-Niedzwiedzka K."/>
            <person name="Martijn J."/>
            <person name="Lind A.E."/>
            <person name="van Eijk R."/>
            <person name="Schleper C."/>
            <person name="Guy L."/>
            <person name="Ettema T.J."/>
        </authorList>
    </citation>
    <scope>NUCLEOTIDE SEQUENCE</scope>
</reference>
<gene>
    <name evidence="2" type="ORF">LCGC14_0813000</name>
</gene>
<evidence type="ECO:0000256" key="1">
    <source>
        <dbReference type="SAM" id="Coils"/>
    </source>
</evidence>
<name>A0A0F9PL59_9ZZZZ</name>
<keyword evidence="1" id="KW-0175">Coiled coil</keyword>
<comment type="caution">
    <text evidence="2">The sequence shown here is derived from an EMBL/GenBank/DDBJ whole genome shotgun (WGS) entry which is preliminary data.</text>
</comment>
<feature type="coiled-coil region" evidence="1">
    <location>
        <begin position="7"/>
        <end position="34"/>
    </location>
</feature>
<dbReference type="AlphaFoldDB" id="A0A0F9PL59"/>
<evidence type="ECO:0000313" key="2">
    <source>
        <dbReference type="EMBL" id="KKN32535.1"/>
    </source>
</evidence>
<organism evidence="2">
    <name type="scientific">marine sediment metagenome</name>
    <dbReference type="NCBI Taxonomy" id="412755"/>
    <lineage>
        <taxon>unclassified sequences</taxon>
        <taxon>metagenomes</taxon>
        <taxon>ecological metagenomes</taxon>
    </lineage>
</organism>
<protein>
    <submittedName>
        <fullName evidence="2">Uncharacterized protein</fullName>
    </submittedName>
</protein>
<accession>A0A0F9PL59</accession>